<protein>
    <submittedName>
        <fullName evidence="10">Sugar ABC transporter permease</fullName>
    </submittedName>
</protein>
<accession>A0A4Q2L4W7</accession>
<proteinExistence type="inferred from homology"/>
<name>A0A4Q2L4W7_9MICO</name>
<keyword evidence="5 7" id="KW-1133">Transmembrane helix</keyword>
<dbReference type="Pfam" id="PF00528">
    <property type="entry name" value="BPD_transp_1"/>
    <property type="match status" value="1"/>
</dbReference>
<dbReference type="AlphaFoldDB" id="A0A4Q2L4W7"/>
<dbReference type="Proteomes" id="UP000293865">
    <property type="component" value="Unassembled WGS sequence"/>
</dbReference>
<evidence type="ECO:0000256" key="7">
    <source>
        <dbReference type="RuleBase" id="RU363032"/>
    </source>
</evidence>
<feature type="transmembrane region" description="Helical" evidence="7">
    <location>
        <begin position="225"/>
        <end position="246"/>
    </location>
</feature>
<comment type="subcellular location">
    <subcellularLocation>
        <location evidence="1 7">Cell membrane</location>
        <topology evidence="1 7">Multi-pass membrane protein</topology>
    </subcellularLocation>
</comment>
<evidence type="ECO:0000313" key="10">
    <source>
        <dbReference type="EMBL" id="RXZ72669.1"/>
    </source>
</evidence>
<feature type="transmembrane region" description="Helical" evidence="7">
    <location>
        <begin position="130"/>
        <end position="151"/>
    </location>
</feature>
<evidence type="ECO:0000313" key="11">
    <source>
        <dbReference type="Proteomes" id="UP000293865"/>
    </source>
</evidence>
<keyword evidence="3" id="KW-1003">Cell membrane</keyword>
<dbReference type="PROSITE" id="PS50928">
    <property type="entry name" value="ABC_TM1"/>
    <property type="match status" value="1"/>
</dbReference>
<evidence type="ECO:0000256" key="3">
    <source>
        <dbReference type="ARBA" id="ARBA00022475"/>
    </source>
</evidence>
<dbReference type="PANTHER" id="PTHR30193">
    <property type="entry name" value="ABC TRANSPORTER PERMEASE PROTEIN"/>
    <property type="match status" value="1"/>
</dbReference>
<dbReference type="GO" id="GO:0005886">
    <property type="term" value="C:plasma membrane"/>
    <property type="evidence" value="ECO:0007669"/>
    <property type="project" value="UniProtKB-SubCell"/>
</dbReference>
<organism evidence="10 11">
    <name type="scientific">Agromyces albus</name>
    <dbReference type="NCBI Taxonomy" id="205332"/>
    <lineage>
        <taxon>Bacteria</taxon>
        <taxon>Bacillati</taxon>
        <taxon>Actinomycetota</taxon>
        <taxon>Actinomycetes</taxon>
        <taxon>Micrococcales</taxon>
        <taxon>Microbacteriaceae</taxon>
        <taxon>Agromyces</taxon>
    </lineage>
</organism>
<reference evidence="10 11" key="1">
    <citation type="submission" date="2019-01" db="EMBL/GenBank/DDBJ databases">
        <title>Agromyces.</title>
        <authorList>
            <person name="Li J."/>
        </authorList>
    </citation>
    <scope>NUCLEOTIDE SEQUENCE [LARGE SCALE GENOMIC DNA]</scope>
    <source>
        <strain evidence="10 11">DSM 15934</strain>
    </source>
</reference>
<dbReference type="PANTHER" id="PTHR30193:SF37">
    <property type="entry name" value="INNER MEMBRANE ABC TRANSPORTER PERMEASE PROTEIN YCJO"/>
    <property type="match status" value="1"/>
</dbReference>
<dbReference type="OrthoDB" id="9805974at2"/>
<feature type="domain" description="ABC transmembrane type-1" evidence="9">
    <location>
        <begin position="93"/>
        <end position="302"/>
    </location>
</feature>
<comment type="caution">
    <text evidence="10">The sequence shown here is derived from an EMBL/GenBank/DDBJ whole genome shotgun (WGS) entry which is preliminary data.</text>
</comment>
<dbReference type="CDD" id="cd06261">
    <property type="entry name" value="TM_PBP2"/>
    <property type="match status" value="1"/>
</dbReference>
<keyword evidence="2 7" id="KW-0813">Transport</keyword>
<feature type="transmembrane region" description="Helical" evidence="7">
    <location>
        <begin position="35"/>
        <end position="63"/>
    </location>
</feature>
<dbReference type="Gene3D" id="1.10.3720.10">
    <property type="entry name" value="MetI-like"/>
    <property type="match status" value="1"/>
</dbReference>
<keyword evidence="4 7" id="KW-0812">Transmembrane</keyword>
<feature type="transmembrane region" description="Helical" evidence="7">
    <location>
        <begin position="92"/>
        <end position="118"/>
    </location>
</feature>
<dbReference type="InterPro" id="IPR035906">
    <property type="entry name" value="MetI-like_sf"/>
</dbReference>
<sequence length="313" mass="34104">MATTTLPDVAGRASRKGVDDGAGKRRSALGRALPAYYWMVVPAIVLFAFFHTLPVLVGVFFSFTNYAGYGAWDFIGISNYVNLFQDDRALRAYGFSFGFAIAATILTNVIALLIALGLNAKIVARNTFRGVYFVPYVLAILVVGYVFQFFFSNSLPKLLPSIPVLADNILSNPDWAWVAIVVLAVWQAAAFSIIIYLAGLQTIPAELYEAASLDGAGALQQFSRITFPLISAFFTINMVLSLKGFLQVFDHVVALTNGGPGTATESITLLIYRGGFQGGEFAYQTANAVIFVIVITVVSLLQFRVLQRREADF</sequence>
<dbReference type="EMBL" id="SDPN01000003">
    <property type="protein sequence ID" value="RXZ72669.1"/>
    <property type="molecule type" value="Genomic_DNA"/>
</dbReference>
<keyword evidence="6 7" id="KW-0472">Membrane</keyword>
<dbReference type="InterPro" id="IPR000515">
    <property type="entry name" value="MetI-like"/>
</dbReference>
<evidence type="ECO:0000256" key="1">
    <source>
        <dbReference type="ARBA" id="ARBA00004651"/>
    </source>
</evidence>
<evidence type="ECO:0000256" key="6">
    <source>
        <dbReference type="ARBA" id="ARBA00023136"/>
    </source>
</evidence>
<evidence type="ECO:0000256" key="2">
    <source>
        <dbReference type="ARBA" id="ARBA00022448"/>
    </source>
</evidence>
<feature type="transmembrane region" description="Helical" evidence="7">
    <location>
        <begin position="281"/>
        <end position="301"/>
    </location>
</feature>
<feature type="region of interest" description="Disordered" evidence="8">
    <location>
        <begin position="1"/>
        <end position="24"/>
    </location>
</feature>
<dbReference type="InterPro" id="IPR051393">
    <property type="entry name" value="ABC_transporter_permease"/>
</dbReference>
<comment type="similarity">
    <text evidence="7">Belongs to the binding-protein-dependent transport system permease family.</text>
</comment>
<dbReference type="GO" id="GO:0055085">
    <property type="term" value="P:transmembrane transport"/>
    <property type="evidence" value="ECO:0007669"/>
    <property type="project" value="InterPro"/>
</dbReference>
<evidence type="ECO:0000256" key="4">
    <source>
        <dbReference type="ARBA" id="ARBA00022692"/>
    </source>
</evidence>
<dbReference type="SUPFAM" id="SSF161098">
    <property type="entry name" value="MetI-like"/>
    <property type="match status" value="1"/>
</dbReference>
<evidence type="ECO:0000256" key="8">
    <source>
        <dbReference type="SAM" id="MobiDB-lite"/>
    </source>
</evidence>
<feature type="transmembrane region" description="Helical" evidence="7">
    <location>
        <begin position="175"/>
        <end position="198"/>
    </location>
</feature>
<dbReference type="RefSeq" id="WP_129519292.1">
    <property type="nucleotide sequence ID" value="NZ_SDPN01000003.1"/>
</dbReference>
<keyword evidence="11" id="KW-1185">Reference proteome</keyword>
<gene>
    <name evidence="10" type="ORF">ESP51_02365</name>
</gene>
<evidence type="ECO:0000259" key="9">
    <source>
        <dbReference type="PROSITE" id="PS50928"/>
    </source>
</evidence>
<evidence type="ECO:0000256" key="5">
    <source>
        <dbReference type="ARBA" id="ARBA00022989"/>
    </source>
</evidence>